<comment type="caution">
    <text evidence="3">The sequence shown here is derived from an EMBL/GenBank/DDBJ whole genome shotgun (WGS) entry which is preliminary data.</text>
</comment>
<dbReference type="OrthoDB" id="5125733at2759"/>
<dbReference type="STRING" id="155417.A0A4Q4T9M2"/>
<dbReference type="Proteomes" id="UP000293360">
    <property type="component" value="Unassembled WGS sequence"/>
</dbReference>
<evidence type="ECO:0000313" key="3">
    <source>
        <dbReference type="EMBL" id="RYP03311.1"/>
    </source>
</evidence>
<evidence type="ECO:0000256" key="1">
    <source>
        <dbReference type="SAM" id="MobiDB-lite"/>
    </source>
</evidence>
<accession>A0A4Q4T9M2</accession>
<dbReference type="PANTHER" id="PTHR33112:SF16">
    <property type="entry name" value="HETEROKARYON INCOMPATIBILITY DOMAIN-CONTAINING PROTEIN"/>
    <property type="match status" value="1"/>
</dbReference>
<dbReference type="AlphaFoldDB" id="A0A4Q4T9M2"/>
<feature type="domain" description="Heterokaryon incompatibility" evidence="2">
    <location>
        <begin position="77"/>
        <end position="225"/>
    </location>
</feature>
<organism evidence="3 4">
    <name type="scientific">Monosporascus ibericus</name>
    <dbReference type="NCBI Taxonomy" id="155417"/>
    <lineage>
        <taxon>Eukaryota</taxon>
        <taxon>Fungi</taxon>
        <taxon>Dikarya</taxon>
        <taxon>Ascomycota</taxon>
        <taxon>Pezizomycotina</taxon>
        <taxon>Sordariomycetes</taxon>
        <taxon>Xylariomycetidae</taxon>
        <taxon>Xylariales</taxon>
        <taxon>Xylariales incertae sedis</taxon>
        <taxon>Monosporascus</taxon>
    </lineage>
</organism>
<dbReference type="InterPro" id="IPR010730">
    <property type="entry name" value="HET"/>
</dbReference>
<gene>
    <name evidence="3" type="ORF">DL764_005229</name>
</gene>
<dbReference type="Pfam" id="PF06985">
    <property type="entry name" value="HET"/>
    <property type="match status" value="1"/>
</dbReference>
<dbReference type="PANTHER" id="PTHR33112">
    <property type="entry name" value="DOMAIN PROTEIN, PUTATIVE-RELATED"/>
    <property type="match status" value="1"/>
</dbReference>
<keyword evidence="4" id="KW-1185">Reference proteome</keyword>
<name>A0A4Q4T9M2_9PEZI</name>
<feature type="compositionally biased region" description="Basic and acidic residues" evidence="1">
    <location>
        <begin position="555"/>
        <end position="564"/>
    </location>
</feature>
<feature type="region of interest" description="Disordered" evidence="1">
    <location>
        <begin position="541"/>
        <end position="564"/>
    </location>
</feature>
<proteinExistence type="predicted"/>
<reference evidence="3 4" key="1">
    <citation type="submission" date="2018-06" db="EMBL/GenBank/DDBJ databases">
        <title>Complete Genomes of Monosporascus.</title>
        <authorList>
            <person name="Robinson A.J."/>
            <person name="Natvig D.O."/>
        </authorList>
    </citation>
    <scope>NUCLEOTIDE SEQUENCE [LARGE SCALE GENOMIC DNA]</scope>
    <source>
        <strain evidence="3 4">CBS 110550</strain>
    </source>
</reference>
<sequence>MIREDDPASRFVRARDLVLDVSSPSSYHLAATCLEECIQNHSGCPPPQSAQLPTRVIDCLNPEKPKLLLGGNMRGSYAALSYVWGEKQPHSTTQENLENYLTSGINLSLLPKTIRDAVDSTCRFNLRYLWVDALCILQDSREDKDREIQQMRRIFEHAHVTLIAASAQRVGEGFLHDRPRLLPYTRLPFICPDNGKIGSMSLSPVGKEYDDKQEPVNNRAWCLEERLLSPRAFIYASHTLQFHCQTHTINIGDSIYTPRSGGRLPQLVFSPMTPLPLSKEDASYVRVTWHEIVDNYTSRHVTKQRDKLLALAGVAEKFHRIIEGGYMAGLWRQTLLRDLLWMKDYSAYAPRPEKYRAPSWSWAAVDGRVVYSDFDSRLDPDRYKIMECHVLECEVSLVNRNLPFGRLDGGTLTVCSPLKRVAWNPGSPSPMLYEYAAPVEDDRCHHHAEIDRQMIGLRPLCDAYPDCMNEVSSPPGEAWALPILWNVKEVIQANALPFFDHLHDLTMSNDCYIFKRNAELFRRTAYTFDVDIVEHANATNHEEKPSVVVEPSCGNEEKDPERRE</sequence>
<dbReference type="EMBL" id="QJNU01000268">
    <property type="protein sequence ID" value="RYP03311.1"/>
    <property type="molecule type" value="Genomic_DNA"/>
</dbReference>
<protein>
    <recommendedName>
        <fullName evidence="2">Heterokaryon incompatibility domain-containing protein</fullName>
    </recommendedName>
</protein>
<evidence type="ECO:0000313" key="4">
    <source>
        <dbReference type="Proteomes" id="UP000293360"/>
    </source>
</evidence>
<evidence type="ECO:0000259" key="2">
    <source>
        <dbReference type="Pfam" id="PF06985"/>
    </source>
</evidence>